<dbReference type="InterPro" id="IPR001270">
    <property type="entry name" value="ClpA/B"/>
</dbReference>
<evidence type="ECO:0000256" key="3">
    <source>
        <dbReference type="SAM" id="Phobius"/>
    </source>
</evidence>
<proteinExistence type="predicted"/>
<keyword evidence="3" id="KW-1133">Transmembrane helix</keyword>
<sequence>MFIFINNKFINSLEYMQTKTYFMFINNLNIYNYFLKFINSFSLIYLKYKIEFTKANYINYTLNKYNNITFNKKFNKMTIIGHIFNNKLYLNKYIYIFKKIINLSIILYKYLIYKVHNKKYLLYLYKILNKINLKLIYYLFYKNIKIINTIIPKLNKKLIFFYFNKIISKIILNNFIYIINNTFITNLIYINKNIYNINYYLYNIYILNKFIIYNYNSFKINFIDNINYTKFNIYNTLFLNKYFQNKKVQSNKIIYTFYNLINKFIFGQYLIIKKLTTYLSTFLTFSKVKPLGSFLLCGPSGTGKTEIVKLITNYIYNSSKNLIQIDMSEYKEQHSISKLIGSPPGYIGHDEGGNLINKINLYPNSVILFDEIEKANKNIFSIFLQILDEGILTDSKGNSCKFNKSLIFFTSNLGSKIFTEINKGEMFNTKYYSKIKEEMNNYFKPEFINRLNDIIIFNPLLSKYLYIILDKYIYNSNYNNKIFLNNIVKSLISLISYSSSQGSRFCINNLNKLINNINLFKLNKILYTNTFIKYIIF</sequence>
<evidence type="ECO:0000256" key="1">
    <source>
        <dbReference type="ARBA" id="ARBA00022741"/>
    </source>
</evidence>
<evidence type="ECO:0000256" key="2">
    <source>
        <dbReference type="ARBA" id="ARBA00022840"/>
    </source>
</evidence>
<reference evidence="5" key="1">
    <citation type="journal article" date="2020" name="Parasit. Vectors">
        <title>Annotation and characterization of Babesia gibsoni apicoplast genome.</title>
        <authorList>
            <person name="Liu Q."/>
            <person name="Yu L."/>
            <person name="Jiang F."/>
            <person name="Li M."/>
            <person name="Zhan X."/>
            <person name="Huang Y."/>
            <person name="Wang S."/>
            <person name="Du X."/>
            <person name="He L."/>
            <person name="Zhao J."/>
        </authorList>
    </citation>
    <scope>NUCLEOTIDE SEQUENCE</scope>
    <source>
        <strain evidence="5">Wuhan</strain>
    </source>
</reference>
<dbReference type="InterPro" id="IPR003959">
    <property type="entry name" value="ATPase_AAA_core"/>
</dbReference>
<dbReference type="EMBL" id="MN481613">
    <property type="protein sequence ID" value="QKG04114.1"/>
    <property type="molecule type" value="Genomic_DNA"/>
</dbReference>
<dbReference type="PANTHER" id="PTHR11638">
    <property type="entry name" value="ATP-DEPENDENT CLP PROTEASE"/>
    <property type="match status" value="1"/>
</dbReference>
<dbReference type="GO" id="GO:0006508">
    <property type="term" value="P:proteolysis"/>
    <property type="evidence" value="ECO:0007669"/>
    <property type="project" value="UniProtKB-KW"/>
</dbReference>
<keyword evidence="3" id="KW-0472">Membrane</keyword>
<dbReference type="InterPro" id="IPR003593">
    <property type="entry name" value="AAA+_ATPase"/>
</dbReference>
<gene>
    <name evidence="5" type="primary">ClpC1</name>
</gene>
<keyword evidence="5" id="KW-0645">Protease</keyword>
<dbReference type="GO" id="GO:0005524">
    <property type="term" value="F:ATP binding"/>
    <property type="evidence" value="ECO:0007669"/>
    <property type="project" value="UniProtKB-KW"/>
</dbReference>
<feature type="transmembrane region" description="Helical" evidence="3">
    <location>
        <begin position="93"/>
        <end position="111"/>
    </location>
</feature>
<keyword evidence="1" id="KW-0547">Nucleotide-binding</keyword>
<feature type="domain" description="AAA+ ATPase" evidence="4">
    <location>
        <begin position="290"/>
        <end position="461"/>
    </location>
</feature>
<dbReference type="CDD" id="cd19499">
    <property type="entry name" value="RecA-like_ClpB_Hsp104-like"/>
    <property type="match status" value="1"/>
</dbReference>
<dbReference type="GO" id="GO:0008233">
    <property type="term" value="F:peptidase activity"/>
    <property type="evidence" value="ECO:0007669"/>
    <property type="project" value="UniProtKB-KW"/>
</dbReference>
<accession>A0A6M8NUT3</accession>
<feature type="transmembrane region" description="Helical" evidence="3">
    <location>
        <begin position="30"/>
        <end position="48"/>
    </location>
</feature>
<dbReference type="InterPro" id="IPR050130">
    <property type="entry name" value="ClpA_ClpB"/>
</dbReference>
<dbReference type="GO" id="GO:0005737">
    <property type="term" value="C:cytoplasm"/>
    <property type="evidence" value="ECO:0007669"/>
    <property type="project" value="TreeGrafter"/>
</dbReference>
<dbReference type="GO" id="GO:0034605">
    <property type="term" value="P:cellular response to heat"/>
    <property type="evidence" value="ECO:0007669"/>
    <property type="project" value="TreeGrafter"/>
</dbReference>
<evidence type="ECO:0000313" key="5">
    <source>
        <dbReference type="EMBL" id="QKG04114.1"/>
    </source>
</evidence>
<evidence type="ECO:0000259" key="4">
    <source>
        <dbReference type="SMART" id="SM00382"/>
    </source>
</evidence>
<keyword evidence="2" id="KW-0067">ATP-binding</keyword>
<keyword evidence="3" id="KW-0812">Transmembrane</keyword>
<name>A0A6M8NUT3_BABGI</name>
<dbReference type="InterPro" id="IPR027417">
    <property type="entry name" value="P-loop_NTPase"/>
</dbReference>
<dbReference type="Gene3D" id="3.40.50.300">
    <property type="entry name" value="P-loop containing nucleotide triphosphate hydrolases"/>
    <property type="match status" value="1"/>
</dbReference>
<dbReference type="GO" id="GO:0016887">
    <property type="term" value="F:ATP hydrolysis activity"/>
    <property type="evidence" value="ECO:0007669"/>
    <property type="project" value="InterPro"/>
</dbReference>
<dbReference type="AlphaFoldDB" id="A0A6M8NUT3"/>
<dbReference type="SMART" id="SM00382">
    <property type="entry name" value="AAA"/>
    <property type="match status" value="1"/>
</dbReference>
<protein>
    <submittedName>
        <fullName evidence="5">ATP-dependent Clp protease</fullName>
    </submittedName>
</protein>
<dbReference type="SUPFAM" id="SSF52540">
    <property type="entry name" value="P-loop containing nucleoside triphosphate hydrolases"/>
    <property type="match status" value="1"/>
</dbReference>
<organism evidence="5">
    <name type="scientific">Babesia gibsoni</name>
    <dbReference type="NCBI Taxonomy" id="33632"/>
    <lineage>
        <taxon>Eukaryota</taxon>
        <taxon>Sar</taxon>
        <taxon>Alveolata</taxon>
        <taxon>Apicomplexa</taxon>
        <taxon>Aconoidasida</taxon>
        <taxon>Piroplasmida</taxon>
        <taxon>Babesiidae</taxon>
        <taxon>Babesia</taxon>
    </lineage>
</organism>
<keyword evidence="5" id="KW-0378">Hydrolase</keyword>
<dbReference type="PRINTS" id="PR00300">
    <property type="entry name" value="CLPPROTEASEA"/>
</dbReference>
<dbReference type="Pfam" id="PF07724">
    <property type="entry name" value="AAA_2"/>
    <property type="match status" value="1"/>
</dbReference>
<dbReference type="PANTHER" id="PTHR11638:SF18">
    <property type="entry name" value="HEAT SHOCK PROTEIN 104"/>
    <property type="match status" value="1"/>
</dbReference>